<feature type="region of interest" description="Disordered" evidence="1">
    <location>
        <begin position="691"/>
        <end position="718"/>
    </location>
</feature>
<dbReference type="InterPro" id="IPR013860">
    <property type="entry name" value="AreA_GATA"/>
</dbReference>
<feature type="compositionally biased region" description="Low complexity" evidence="1">
    <location>
        <begin position="497"/>
        <end position="513"/>
    </location>
</feature>
<feature type="compositionally biased region" description="Polar residues" evidence="1">
    <location>
        <begin position="576"/>
        <end position="591"/>
    </location>
</feature>
<accession>A0A166QNY3</accession>
<dbReference type="InterPro" id="IPR021711">
    <property type="entry name" value="DUF3295"/>
</dbReference>
<dbReference type="PANTHER" id="PTHR28014:SF1">
    <property type="entry name" value="NEGATIVE REGULATOR OF RAS-CAMP PATHWAY"/>
    <property type="match status" value="1"/>
</dbReference>
<feature type="compositionally biased region" description="Polar residues" evidence="1">
    <location>
        <begin position="478"/>
        <end position="495"/>
    </location>
</feature>
<evidence type="ECO:0000313" key="4">
    <source>
        <dbReference type="EMBL" id="KZL68170.1"/>
    </source>
</evidence>
<keyword evidence="5" id="KW-1185">Reference proteome</keyword>
<feature type="compositionally biased region" description="Acidic residues" evidence="1">
    <location>
        <begin position="615"/>
        <end position="641"/>
    </location>
</feature>
<feature type="region of interest" description="Disordered" evidence="1">
    <location>
        <begin position="384"/>
        <end position="406"/>
    </location>
</feature>
<dbReference type="STRING" id="1573173.A0A166QNY3"/>
<organism evidence="4 5">
    <name type="scientific">Colletotrichum incanum</name>
    <name type="common">Soybean anthracnose fungus</name>
    <dbReference type="NCBI Taxonomy" id="1573173"/>
    <lineage>
        <taxon>Eukaryota</taxon>
        <taxon>Fungi</taxon>
        <taxon>Dikarya</taxon>
        <taxon>Ascomycota</taxon>
        <taxon>Pezizomycotina</taxon>
        <taxon>Sordariomycetes</taxon>
        <taxon>Hypocreomycetidae</taxon>
        <taxon>Glomerellales</taxon>
        <taxon>Glomerellaceae</taxon>
        <taxon>Colletotrichum</taxon>
        <taxon>Colletotrichum spaethianum species complex</taxon>
    </lineage>
</organism>
<feature type="region of interest" description="Disordered" evidence="1">
    <location>
        <begin position="608"/>
        <end position="644"/>
    </location>
</feature>
<name>A0A166QNY3_COLIC</name>
<reference evidence="4 5" key="1">
    <citation type="submission" date="2015-06" db="EMBL/GenBank/DDBJ databases">
        <title>Survival trade-offs in plant roots during colonization by closely related pathogenic and mutualistic fungi.</title>
        <authorList>
            <person name="Hacquard S."/>
            <person name="Kracher B."/>
            <person name="Hiruma K."/>
            <person name="Weinman A."/>
            <person name="Muench P."/>
            <person name="Garrido Oter R."/>
            <person name="Ver Loren van Themaat E."/>
            <person name="Dallerey J.-F."/>
            <person name="Damm U."/>
            <person name="Henrissat B."/>
            <person name="Lespinet O."/>
            <person name="Thon M."/>
            <person name="Kemen E."/>
            <person name="McHardy A.C."/>
            <person name="Schulze-Lefert P."/>
            <person name="O'Connell R.J."/>
        </authorList>
    </citation>
    <scope>NUCLEOTIDE SEQUENCE [LARGE SCALE GENOMIC DNA]</scope>
    <source>
        <strain evidence="4 5">MAFF 238704</strain>
    </source>
</reference>
<feature type="compositionally biased region" description="Polar residues" evidence="1">
    <location>
        <begin position="691"/>
        <end position="700"/>
    </location>
</feature>
<dbReference type="GO" id="GO:0031930">
    <property type="term" value="P:mitochondria-nucleus signaling pathway"/>
    <property type="evidence" value="ECO:0007669"/>
    <property type="project" value="TreeGrafter"/>
</dbReference>
<protein>
    <submittedName>
        <fullName evidence="4">Duf1752 domain containing protein</fullName>
    </submittedName>
</protein>
<evidence type="ECO:0000256" key="1">
    <source>
        <dbReference type="SAM" id="MobiDB-lite"/>
    </source>
</evidence>
<dbReference type="AlphaFoldDB" id="A0A166QNY3"/>
<comment type="caution">
    <text evidence="4">The sequence shown here is derived from an EMBL/GenBank/DDBJ whole genome shotgun (WGS) entry which is preliminary data.</text>
</comment>
<dbReference type="Pfam" id="PF11702">
    <property type="entry name" value="DUF3295"/>
    <property type="match status" value="1"/>
</dbReference>
<feature type="compositionally biased region" description="Polar residues" evidence="1">
    <location>
        <begin position="820"/>
        <end position="829"/>
    </location>
</feature>
<evidence type="ECO:0000259" key="3">
    <source>
        <dbReference type="Pfam" id="PF11702"/>
    </source>
</evidence>
<dbReference type="InterPro" id="IPR053043">
    <property type="entry name" value="Ras-cAMP_regulatory"/>
</dbReference>
<dbReference type="GO" id="GO:0006808">
    <property type="term" value="P:regulation of nitrogen utilization"/>
    <property type="evidence" value="ECO:0007669"/>
    <property type="project" value="TreeGrafter"/>
</dbReference>
<dbReference type="Proteomes" id="UP000076584">
    <property type="component" value="Unassembled WGS sequence"/>
</dbReference>
<feature type="domain" description="Nitrogen regulatory protein areA GATA-like" evidence="2">
    <location>
        <begin position="297"/>
        <end position="324"/>
    </location>
</feature>
<dbReference type="GO" id="GO:0005737">
    <property type="term" value="C:cytoplasm"/>
    <property type="evidence" value="ECO:0007669"/>
    <property type="project" value="TreeGrafter"/>
</dbReference>
<dbReference type="Pfam" id="PF08550">
    <property type="entry name" value="GATA_AreA"/>
    <property type="match status" value="1"/>
</dbReference>
<dbReference type="GO" id="GO:0000122">
    <property type="term" value="P:negative regulation of transcription by RNA polymerase II"/>
    <property type="evidence" value="ECO:0007669"/>
    <property type="project" value="TreeGrafter"/>
</dbReference>
<evidence type="ECO:0000259" key="2">
    <source>
        <dbReference type="Pfam" id="PF08550"/>
    </source>
</evidence>
<feature type="region of interest" description="Disordered" evidence="1">
    <location>
        <begin position="817"/>
        <end position="843"/>
    </location>
</feature>
<feature type="compositionally biased region" description="Low complexity" evidence="1">
    <location>
        <begin position="533"/>
        <end position="547"/>
    </location>
</feature>
<evidence type="ECO:0000313" key="5">
    <source>
        <dbReference type="Proteomes" id="UP000076584"/>
    </source>
</evidence>
<proteinExistence type="predicted"/>
<feature type="region of interest" description="Disordered" evidence="1">
    <location>
        <begin position="424"/>
        <end position="591"/>
    </location>
</feature>
<dbReference type="EMBL" id="LFIW01002512">
    <property type="protein sequence ID" value="KZL68170.1"/>
    <property type="molecule type" value="Genomic_DNA"/>
</dbReference>
<feature type="domain" description="DUF3295" evidence="3">
    <location>
        <begin position="353"/>
        <end position="843"/>
    </location>
</feature>
<dbReference type="PANTHER" id="PTHR28014">
    <property type="entry name" value="NEGATIVE REGULATOR OF RAS-CAMP PATHWAY"/>
    <property type="match status" value="1"/>
</dbReference>
<sequence>MKWKRRAPAILRSTLTRKKTKKESEETLDLAHVPGPLLLQLRGSHHALPLQDSVPTFPERVCVFAQALRFLDPVALCIPAPPAPYREPEPHGHVHSLIQTRQYRQQRQRHKQRRDQTFHPSLSSYFIAPPATSRPSIRPLLSAHLYQAFSSLTSRPRHHIITFLSSPFSTSTPASVLLTDHEPDAYSAHHPYQQSTSSTVTRRSTTHDPIVDLDSIVSVSLQVPNFAPTSPLRYTLALGDISISTTIVYPGHSIARCSIRADHLGAMPYPLDTHVLTVDTNVINKVDTSNPQNLYSMWTVFAKCAESVEQGRRLENLSWRLWNRETFCCTEEEQASITATSLPREIPQASRLHDIPQLSGSVESENDDEAVEFTSLSAPLEIRPRIQRQDSCASNRSRGKERHITSGDFEKMVVSIIKENEPLSAPLPQITSPYIAPQKETPDLAPASPVYEHSGSTTTESPCKSSEEEHSQEPASPEITSRTTVVRGFSPSQIPISRPAPASPKAVSPAAIPEPRSSPAAKPIQSKKQPMFSIGESCSSSEQGQSIENLRPIPAPASKRKMMFQVGGSSEEDSSLKSALASQPGSLLNGQKKTTSFADHVSTRMINDNNSAIADDSETDYVDESAIDDDDDSSDWEDSIEDSNKSSIDEKTFFQRVDSKVNLTSRRSLITLMIEQNDRSKNIGNIASQSTSALPWSRTSHPAPPTLAVSPNDSDDAPLMMKRGVRSSPLKPINEVPRSAAQPIYTTASHSHLQAALSPRTTRRNMLATELTESLRRNLLWERQQKSSTANAVLKRRHTSHDVANLKQYPEKVCLKNEDAPTNNPQYFSKDTDNFGGYHSKGW</sequence>
<feature type="compositionally biased region" description="Polar residues" evidence="1">
    <location>
        <begin position="454"/>
        <end position="464"/>
    </location>
</feature>
<gene>
    <name evidence="4" type="ORF">CI238_08890</name>
</gene>